<dbReference type="OrthoDB" id="5417887at2759"/>
<keyword evidence="2 6" id="KW-0812">Transmembrane</keyword>
<feature type="domain" description="Rhodopsin" evidence="7">
    <location>
        <begin position="45"/>
        <end position="284"/>
    </location>
</feature>
<comment type="similarity">
    <text evidence="5">Belongs to the SAT4 family.</text>
</comment>
<dbReference type="InterPro" id="IPR049326">
    <property type="entry name" value="Rhodopsin_dom_fungi"/>
</dbReference>
<keyword evidence="3 6" id="KW-1133">Transmembrane helix</keyword>
<dbReference type="GO" id="GO:0016020">
    <property type="term" value="C:membrane"/>
    <property type="evidence" value="ECO:0007669"/>
    <property type="project" value="UniProtKB-SubCell"/>
</dbReference>
<evidence type="ECO:0000256" key="4">
    <source>
        <dbReference type="ARBA" id="ARBA00023136"/>
    </source>
</evidence>
<reference evidence="9" key="1">
    <citation type="submission" date="2019-06" db="EMBL/GenBank/DDBJ databases">
        <title>Draft genome sequence of the griseofulvin-producing fungus Xylaria cubensis strain G536.</title>
        <authorList>
            <person name="Mead M.E."/>
            <person name="Raja H.A."/>
            <person name="Steenwyk J.L."/>
            <person name="Knowles S.L."/>
            <person name="Oberlies N.H."/>
            <person name="Rokas A."/>
        </authorList>
    </citation>
    <scope>NUCLEOTIDE SEQUENCE [LARGE SCALE GENOMIC DNA]</scope>
    <source>
        <strain evidence="9">G536</strain>
    </source>
</reference>
<evidence type="ECO:0000313" key="8">
    <source>
        <dbReference type="EMBL" id="TRX95469.1"/>
    </source>
</evidence>
<evidence type="ECO:0000313" key="9">
    <source>
        <dbReference type="Proteomes" id="UP000319160"/>
    </source>
</evidence>
<feature type="transmembrane region" description="Helical" evidence="6">
    <location>
        <begin position="30"/>
        <end position="51"/>
    </location>
</feature>
<comment type="subcellular location">
    <subcellularLocation>
        <location evidence="1">Membrane</location>
        <topology evidence="1">Multi-pass membrane protein</topology>
    </subcellularLocation>
</comment>
<feature type="transmembrane region" description="Helical" evidence="6">
    <location>
        <begin position="261"/>
        <end position="280"/>
    </location>
</feature>
<evidence type="ECO:0000256" key="2">
    <source>
        <dbReference type="ARBA" id="ARBA00022692"/>
    </source>
</evidence>
<feature type="transmembrane region" description="Helical" evidence="6">
    <location>
        <begin position="219"/>
        <end position="241"/>
    </location>
</feature>
<protein>
    <recommendedName>
        <fullName evidence="7">Rhodopsin domain-containing protein</fullName>
    </recommendedName>
</protein>
<dbReference type="AlphaFoldDB" id="A0A553I5I8"/>
<feature type="transmembrane region" description="Helical" evidence="6">
    <location>
        <begin position="95"/>
        <end position="116"/>
    </location>
</feature>
<evidence type="ECO:0000259" key="7">
    <source>
        <dbReference type="Pfam" id="PF20684"/>
    </source>
</evidence>
<keyword evidence="4 6" id="KW-0472">Membrane</keyword>
<dbReference type="Proteomes" id="UP000319160">
    <property type="component" value="Unassembled WGS sequence"/>
</dbReference>
<dbReference type="Pfam" id="PF20684">
    <property type="entry name" value="Fung_rhodopsin"/>
    <property type="match status" value="1"/>
</dbReference>
<dbReference type="PANTHER" id="PTHR33048:SF42">
    <property type="entry name" value="INTEGRAL MEMBRANE PROTEIN"/>
    <property type="match status" value="1"/>
</dbReference>
<name>A0A553I5I8_9PEZI</name>
<accession>A0A553I5I8</accession>
<dbReference type="PANTHER" id="PTHR33048">
    <property type="entry name" value="PTH11-LIKE INTEGRAL MEMBRANE PROTEIN (AFU_ORTHOLOGUE AFUA_5G11245)"/>
    <property type="match status" value="1"/>
</dbReference>
<dbReference type="STRING" id="2512241.A0A553I5I8"/>
<gene>
    <name evidence="8" type="ORF">FHL15_003800</name>
</gene>
<comment type="caution">
    <text evidence="8">The sequence shown here is derived from an EMBL/GenBank/DDBJ whole genome shotgun (WGS) entry which is preliminary data.</text>
</comment>
<proteinExistence type="inferred from homology"/>
<evidence type="ECO:0000256" key="3">
    <source>
        <dbReference type="ARBA" id="ARBA00022989"/>
    </source>
</evidence>
<feature type="transmembrane region" description="Helical" evidence="6">
    <location>
        <begin position="63"/>
        <end position="83"/>
    </location>
</feature>
<organism evidence="8 9">
    <name type="scientific">Xylaria flabelliformis</name>
    <dbReference type="NCBI Taxonomy" id="2512241"/>
    <lineage>
        <taxon>Eukaryota</taxon>
        <taxon>Fungi</taxon>
        <taxon>Dikarya</taxon>
        <taxon>Ascomycota</taxon>
        <taxon>Pezizomycotina</taxon>
        <taxon>Sordariomycetes</taxon>
        <taxon>Xylariomycetidae</taxon>
        <taxon>Xylariales</taxon>
        <taxon>Xylariaceae</taxon>
        <taxon>Xylaria</taxon>
    </lineage>
</organism>
<sequence>MNWTEALHPVVAPDVEASRTKHGNTPKIELAVWIVIGLASSLVALRIYYHCLRGRRHLWSDDYFLVAALLCLICNGIAIREWVPDKFEPNVTTAASSRIILTGSLMGLFNSLALACSKTSLGITFIRLTTGWWKSSLGLSIFFIDVLFAVQAWSYWVQDCDGPSEPFRVQTTMEGCISFESIRSLRLTVQTLSCALDAYFTILPWKIVRSLVLKRFEKIGLAIAMSFGCASLASGLVRLVVLARLAHQPYDHQPFYAVGGYLFNYFEPGFTIVAACMPVFRKIFVDIIQWKKTISALKRIPDRRKKRAIPTVLPLSEFPEGSAFENKGASQETDTTLVISMTPTRPAKPSSLNGCSIALNKLEPLKVSLLIARNPSQRLALPIGDQPITSHLLDELGIF</sequence>
<keyword evidence="9" id="KW-1185">Reference proteome</keyword>
<evidence type="ECO:0000256" key="5">
    <source>
        <dbReference type="ARBA" id="ARBA00038359"/>
    </source>
</evidence>
<evidence type="ECO:0000256" key="1">
    <source>
        <dbReference type="ARBA" id="ARBA00004141"/>
    </source>
</evidence>
<dbReference type="EMBL" id="VFLP01000016">
    <property type="protein sequence ID" value="TRX95469.1"/>
    <property type="molecule type" value="Genomic_DNA"/>
</dbReference>
<feature type="transmembrane region" description="Helical" evidence="6">
    <location>
        <begin position="137"/>
        <end position="156"/>
    </location>
</feature>
<dbReference type="InterPro" id="IPR052337">
    <property type="entry name" value="SAT4-like"/>
</dbReference>
<evidence type="ECO:0000256" key="6">
    <source>
        <dbReference type="SAM" id="Phobius"/>
    </source>
</evidence>